<dbReference type="AlphaFoldDB" id="A0AAW7XBB7"/>
<dbReference type="Proteomes" id="UP001169760">
    <property type="component" value="Unassembled WGS sequence"/>
</dbReference>
<comment type="caution">
    <text evidence="1">The sequence shown here is derived from an EMBL/GenBank/DDBJ whole genome shotgun (WGS) entry which is preliminary data.</text>
</comment>
<gene>
    <name evidence="1" type="ORF">Q4521_20385</name>
</gene>
<proteinExistence type="predicted"/>
<dbReference type="RefSeq" id="WP_216065095.1">
    <property type="nucleotide sequence ID" value="NZ_JAHKPP010000037.1"/>
</dbReference>
<reference evidence="1" key="1">
    <citation type="submission" date="2023-07" db="EMBL/GenBank/DDBJ databases">
        <title>Genome content predicts the carbon catabolic preferences of heterotrophic bacteria.</title>
        <authorList>
            <person name="Gralka M."/>
        </authorList>
    </citation>
    <scope>NUCLEOTIDE SEQUENCE</scope>
    <source>
        <strain evidence="1">I3M17_2</strain>
    </source>
</reference>
<sequence length="269" mass="31216">MPKNILIVGMARSGTSLTASIFANNGYFLAKDAEKELKKGNEFNPTGFFEAETVIEKNREVYKAIDYQADNTWMFEPIEPKHIDALKNLKPLPGHEELVAFYNSRSPWVWKDPRLCYTLQYWWQLMDENTAVLLVKRKPEAIYNSFLRTGWVSATKEHKRQTFERIDQHILQAEKTLKALNIPYVEIDYSEYRDAPQALCKKLNEGFGLNLSVTDLNYEDAYNHSSFVGKLSTRLDLLLNKLPKGWLHTLKRLAPSGLINLLFPERRRS</sequence>
<evidence type="ECO:0008006" key="3">
    <source>
        <dbReference type="Google" id="ProtNLM"/>
    </source>
</evidence>
<accession>A0AAW7XBB7</accession>
<name>A0AAW7XBB7_9GAMM</name>
<evidence type="ECO:0000313" key="2">
    <source>
        <dbReference type="Proteomes" id="UP001169760"/>
    </source>
</evidence>
<organism evidence="1 2">
    <name type="scientific">Saccharophagus degradans</name>
    <dbReference type="NCBI Taxonomy" id="86304"/>
    <lineage>
        <taxon>Bacteria</taxon>
        <taxon>Pseudomonadati</taxon>
        <taxon>Pseudomonadota</taxon>
        <taxon>Gammaproteobacteria</taxon>
        <taxon>Cellvibrionales</taxon>
        <taxon>Cellvibrionaceae</taxon>
        <taxon>Saccharophagus</taxon>
    </lineage>
</organism>
<protein>
    <recommendedName>
        <fullName evidence="3">Sulfotransferase family protein</fullName>
    </recommendedName>
</protein>
<evidence type="ECO:0000313" key="1">
    <source>
        <dbReference type="EMBL" id="MDO6424859.1"/>
    </source>
</evidence>
<dbReference type="EMBL" id="JAUOPB010000019">
    <property type="protein sequence ID" value="MDO6424859.1"/>
    <property type="molecule type" value="Genomic_DNA"/>
</dbReference>